<dbReference type="AlphaFoldDB" id="W5WJF2"/>
<proteinExistence type="predicted"/>
<dbReference type="PANTHER" id="PTHR30417:SF1">
    <property type="entry name" value="N-ACETYLMURAMOYL-L-ALANINE AMIDASE AMID"/>
    <property type="match status" value="1"/>
</dbReference>
<dbReference type="PATRIC" id="fig|1449976.3.peg.7368"/>
<reference evidence="8 9" key="1">
    <citation type="journal article" date="2014" name="BMC Genomics">
        <title>Complete genome sequence of producer of the glycopeptide antibiotic Aculeximycin Kutzneria albida DSM 43870T, a representative of minor genus of Pseudonocardiaceae.</title>
        <authorList>
            <person name="Rebets Y."/>
            <person name="Tokovenko B."/>
            <person name="Lushchyk I."/>
            <person name="Ruckert C."/>
            <person name="Zaburannyi N."/>
            <person name="Bechthold A."/>
            <person name="Kalinowski J."/>
            <person name="Luzhetskyy A."/>
        </authorList>
    </citation>
    <scope>NUCLEOTIDE SEQUENCE [LARGE SCALE GENOMIC DNA]</scope>
    <source>
        <strain evidence="8">DSM 43870</strain>
    </source>
</reference>
<name>W5WJF2_9PSEU</name>
<evidence type="ECO:0000313" key="8">
    <source>
        <dbReference type="EMBL" id="AHI00692.1"/>
    </source>
</evidence>
<dbReference type="Gene3D" id="1.10.530.10">
    <property type="match status" value="1"/>
</dbReference>
<dbReference type="HOGENOM" id="CLU_015278_1_0_11"/>
<evidence type="ECO:0000256" key="6">
    <source>
        <dbReference type="SAM" id="SignalP"/>
    </source>
</evidence>
<evidence type="ECO:0000313" key="9">
    <source>
        <dbReference type="Proteomes" id="UP000019225"/>
    </source>
</evidence>
<dbReference type="InterPro" id="IPR002502">
    <property type="entry name" value="Amidase_domain"/>
</dbReference>
<keyword evidence="4" id="KW-0961">Cell wall biogenesis/degradation</keyword>
<keyword evidence="6" id="KW-0732">Signal</keyword>
<dbReference type="OrthoDB" id="66275at2"/>
<feature type="chain" id="PRO_5004873160" description="N-acetylmuramoyl-L-alanine amidase" evidence="6">
    <location>
        <begin position="27"/>
        <end position="640"/>
    </location>
</feature>
<organism evidence="8 9">
    <name type="scientific">Kutzneria albida DSM 43870</name>
    <dbReference type="NCBI Taxonomy" id="1449976"/>
    <lineage>
        <taxon>Bacteria</taxon>
        <taxon>Bacillati</taxon>
        <taxon>Actinomycetota</taxon>
        <taxon>Actinomycetes</taxon>
        <taxon>Pseudonocardiales</taxon>
        <taxon>Pseudonocardiaceae</taxon>
        <taxon>Kutzneria</taxon>
    </lineage>
</organism>
<dbReference type="InterPro" id="IPR023346">
    <property type="entry name" value="Lysozyme-like_dom_sf"/>
</dbReference>
<dbReference type="KEGG" id="kal:KALB_7334"/>
<keyword evidence="9" id="KW-1185">Reference proteome</keyword>
<dbReference type="InterPro" id="IPR051206">
    <property type="entry name" value="NAMLAA_amidase_2"/>
</dbReference>
<dbReference type="GO" id="GO:0009254">
    <property type="term" value="P:peptidoglycan turnover"/>
    <property type="evidence" value="ECO:0007669"/>
    <property type="project" value="TreeGrafter"/>
</dbReference>
<feature type="signal peptide" evidence="6">
    <location>
        <begin position="1"/>
        <end position="26"/>
    </location>
</feature>
<dbReference type="EC" id="3.5.1.28" evidence="2"/>
<accession>W5WJF2</accession>
<comment type="catalytic activity">
    <reaction evidence="1">
        <text>Hydrolyzes the link between N-acetylmuramoyl residues and L-amino acid residues in certain cell-wall glycopeptides.</text>
        <dbReference type="EC" id="3.5.1.28"/>
    </reaction>
</comment>
<dbReference type="EMBL" id="CP007155">
    <property type="protein sequence ID" value="AHI00692.1"/>
    <property type="molecule type" value="Genomic_DNA"/>
</dbReference>
<dbReference type="STRING" id="1449976.KALB_7334"/>
<sequence length="640" mass="68202">MPRLHAVAAGATSLVLALSAAGTAPAAASPSYVQDRQRAFTAAAAEFGVPVDVLLGVSYLESEWNGNSGAPSVAAGYGPMHLTDFATASRGGTEFDEGPGDPRGDESRRALHPAAPPPQVPAAQLQTLTRAAALLGIDPARLRSDPAQNIRGGAALLADHQRQLGLTGQGSAGWYGAVARYSGATDSGAAGDFATEVFSTIQQGADRVTDDGQHVALAAEPGLKPDTAQLDRLGLARPTSNGVECPHGLSCESVPAPYTQFGPTAEDYGNHDTADRPAAGKVDYIVIHDTEASWDTTLKLINDPKYVSWNYTIRSNDGHVAQHVLGKDVAWHAGNWYFNAKSVGIEHEGFLAQGGWYTEAMYRSSAKLVRYLAQRYQIPLDRQHILGHDNVPGTTPSTVAGMHTDPGPHWDWAHYFALIGAPLFPTGLPFTGMVTIKPDFAENKLVFTGCTAKGVPCDPRSSTSVILHSQPSDDSPLLTDIGLHPGGEPQTLDVNDVGSRAETGQQYAVAERRGDWTAIWYLGQKGWFHSGDALWATGFVVTPKDGRASVPVYGRAYPEAAAYPPGQTPQAIVPLQYSLPAGQRYVYGGQAAAEYLPTVWDPSGTKNTPVRGRTRYYEIQFGHRVAFVNADDVQLVPSFV</sequence>
<dbReference type="CDD" id="cd06583">
    <property type="entry name" value="PGRP"/>
    <property type="match status" value="1"/>
</dbReference>
<dbReference type="FunFam" id="3.40.80.10:FF:000006">
    <property type="entry name" value="N-acetylmuramoyl-L-alanine amidase"/>
    <property type="match status" value="1"/>
</dbReference>
<evidence type="ECO:0000256" key="4">
    <source>
        <dbReference type="ARBA" id="ARBA00023316"/>
    </source>
</evidence>
<feature type="compositionally biased region" description="Basic and acidic residues" evidence="5">
    <location>
        <begin position="100"/>
        <end position="109"/>
    </location>
</feature>
<dbReference type="Gene3D" id="3.40.80.10">
    <property type="entry name" value="Peptidoglycan recognition protein-like"/>
    <property type="match status" value="1"/>
</dbReference>
<evidence type="ECO:0000259" key="7">
    <source>
        <dbReference type="SMART" id="SM00644"/>
    </source>
</evidence>
<dbReference type="GO" id="GO:0071555">
    <property type="term" value="P:cell wall organization"/>
    <property type="evidence" value="ECO:0007669"/>
    <property type="project" value="UniProtKB-KW"/>
</dbReference>
<dbReference type="SMART" id="SM00644">
    <property type="entry name" value="Ami_2"/>
    <property type="match status" value="1"/>
</dbReference>
<evidence type="ECO:0000256" key="2">
    <source>
        <dbReference type="ARBA" id="ARBA00011901"/>
    </source>
</evidence>
<dbReference type="RefSeq" id="WP_081789694.1">
    <property type="nucleotide sequence ID" value="NZ_CP007155.1"/>
</dbReference>
<dbReference type="PANTHER" id="PTHR30417">
    <property type="entry name" value="N-ACETYLMURAMOYL-L-ALANINE AMIDASE AMID"/>
    <property type="match status" value="1"/>
</dbReference>
<evidence type="ECO:0000256" key="3">
    <source>
        <dbReference type="ARBA" id="ARBA00022801"/>
    </source>
</evidence>
<protein>
    <recommendedName>
        <fullName evidence="2">N-acetylmuramoyl-L-alanine amidase</fullName>
        <ecNumber evidence="2">3.5.1.28</ecNumber>
    </recommendedName>
</protein>
<dbReference type="Pfam" id="PF01510">
    <property type="entry name" value="Amidase_2"/>
    <property type="match status" value="1"/>
</dbReference>
<dbReference type="GO" id="GO:0009253">
    <property type="term" value="P:peptidoglycan catabolic process"/>
    <property type="evidence" value="ECO:0007669"/>
    <property type="project" value="InterPro"/>
</dbReference>
<feature type="domain" description="N-acetylmuramoyl-L-alanine amidase" evidence="7">
    <location>
        <begin position="271"/>
        <end position="407"/>
    </location>
</feature>
<dbReference type="eggNOG" id="COG3023">
    <property type="taxonomic scope" value="Bacteria"/>
</dbReference>
<dbReference type="Proteomes" id="UP000019225">
    <property type="component" value="Chromosome"/>
</dbReference>
<evidence type="ECO:0000256" key="5">
    <source>
        <dbReference type="SAM" id="MobiDB-lite"/>
    </source>
</evidence>
<evidence type="ECO:0000256" key="1">
    <source>
        <dbReference type="ARBA" id="ARBA00001561"/>
    </source>
</evidence>
<dbReference type="GO" id="GO:0008745">
    <property type="term" value="F:N-acetylmuramoyl-L-alanine amidase activity"/>
    <property type="evidence" value="ECO:0007669"/>
    <property type="project" value="UniProtKB-EC"/>
</dbReference>
<feature type="region of interest" description="Disordered" evidence="5">
    <location>
        <begin position="89"/>
        <end position="120"/>
    </location>
</feature>
<gene>
    <name evidence="8" type="ORF">KALB_7334</name>
</gene>
<dbReference type="SUPFAM" id="SSF53955">
    <property type="entry name" value="Lysozyme-like"/>
    <property type="match status" value="1"/>
</dbReference>
<keyword evidence="3" id="KW-0378">Hydrolase</keyword>
<dbReference type="SUPFAM" id="SSF55846">
    <property type="entry name" value="N-acetylmuramoyl-L-alanine amidase-like"/>
    <property type="match status" value="1"/>
</dbReference>
<dbReference type="InterPro" id="IPR036505">
    <property type="entry name" value="Amidase/PGRP_sf"/>
</dbReference>